<name>A0AAU8BI26_9VIBR</name>
<dbReference type="RefSeq" id="WP_353496868.1">
    <property type="nucleotide sequence ID" value="NZ_CP115920.1"/>
</dbReference>
<evidence type="ECO:0000313" key="3">
    <source>
        <dbReference type="EMBL" id="XCD15460.1"/>
    </source>
</evidence>
<gene>
    <name evidence="3" type="ORF">PG915_12840</name>
</gene>
<organism evidence="3">
    <name type="scientific">Vibrio chaetopteri</name>
    <dbReference type="NCBI Taxonomy" id="3016528"/>
    <lineage>
        <taxon>Bacteria</taxon>
        <taxon>Pseudomonadati</taxon>
        <taxon>Pseudomonadota</taxon>
        <taxon>Gammaproteobacteria</taxon>
        <taxon>Vibrionales</taxon>
        <taxon>Vibrionaceae</taxon>
        <taxon>Vibrio</taxon>
    </lineage>
</organism>
<dbReference type="KEGG" id="vck:PG915_12840"/>
<feature type="region of interest" description="Disordered" evidence="1">
    <location>
        <begin position="348"/>
        <end position="367"/>
    </location>
</feature>
<keyword evidence="2" id="KW-0732">Signal</keyword>
<feature type="chain" id="PRO_5043873987" evidence="2">
    <location>
        <begin position="19"/>
        <end position="399"/>
    </location>
</feature>
<dbReference type="Pfam" id="PF09839">
    <property type="entry name" value="DUF2066"/>
    <property type="match status" value="1"/>
</dbReference>
<reference evidence="3" key="1">
    <citation type="submission" date="2023-01" db="EMBL/GenBank/DDBJ databases">
        <title>Vibrio sp. CB1-14 genome sequencing.</title>
        <authorList>
            <person name="Otstavnykh N."/>
            <person name="Isaeva M."/>
            <person name="Meleshko D."/>
        </authorList>
    </citation>
    <scope>NUCLEOTIDE SEQUENCE</scope>
    <source>
        <strain evidence="3">CB1-14</strain>
    </source>
</reference>
<feature type="signal peptide" evidence="2">
    <location>
        <begin position="1"/>
        <end position="18"/>
    </location>
</feature>
<protein>
    <submittedName>
        <fullName evidence="3">DUF2066 domain-containing protein</fullName>
    </submittedName>
</protein>
<dbReference type="AlphaFoldDB" id="A0AAU8BI26"/>
<sequence>MRYLAWLLAAACALPAYALTKVDIYSTEVVVDAQQPNADELARQKGMLEVLIKASGDLNAASNPVVKKALGKSSQYITQLGYTQVDGEQAMRLSFNSQQINTLLTQADLPSWPVDRKNVMVWLVEDSGYDRTIVWEHSNSQAASQLKKEANRRGLPITFPIGDFDDITGIQTTDLWGGFVDPIAEATARYPVDAIAVIRLQGNNLRYTLYDQTPDKLGRNTLAPVTGSTSGELAMASAIDEISDYYASQNAATTLGESAGMVTVSFSRMSSADAFFTLERALGRLASTAKVDVAEVSGDVVTMRVSLLGSLEAFEEEVLKLGLVKKLEQAPVEVPVQAPVQDSEVLATEEANASEQGLAVEQSESAVAPVDTVTEEFVTEGVTEVGKPAQPELSFEWLY</sequence>
<evidence type="ECO:0000256" key="2">
    <source>
        <dbReference type="SAM" id="SignalP"/>
    </source>
</evidence>
<dbReference type="EMBL" id="CP115920">
    <property type="protein sequence ID" value="XCD15460.1"/>
    <property type="molecule type" value="Genomic_DNA"/>
</dbReference>
<proteinExistence type="predicted"/>
<accession>A0AAU8BI26</accession>
<evidence type="ECO:0000256" key="1">
    <source>
        <dbReference type="SAM" id="MobiDB-lite"/>
    </source>
</evidence>
<dbReference type="InterPro" id="IPR018642">
    <property type="entry name" value="DUF2066"/>
</dbReference>